<keyword evidence="2 4" id="KW-0238">DNA-binding</keyword>
<dbReference type="PANTHER" id="PTHR30055:SF234">
    <property type="entry name" value="HTH-TYPE TRANSCRIPTIONAL REGULATOR BETI"/>
    <property type="match status" value="1"/>
</dbReference>
<feature type="domain" description="HTH tetR-type" evidence="6">
    <location>
        <begin position="50"/>
        <end position="110"/>
    </location>
</feature>
<dbReference type="RefSeq" id="WP_183618034.1">
    <property type="nucleotide sequence ID" value="NZ_JACIDY010000008.1"/>
</dbReference>
<keyword evidence="3" id="KW-0804">Transcription</keyword>
<evidence type="ECO:0000256" key="3">
    <source>
        <dbReference type="ARBA" id="ARBA00023163"/>
    </source>
</evidence>
<keyword evidence="8" id="KW-1185">Reference proteome</keyword>
<protein>
    <submittedName>
        <fullName evidence="7">AcrR family transcriptional regulator</fullName>
    </submittedName>
</protein>
<dbReference type="Gene3D" id="1.10.357.10">
    <property type="entry name" value="Tetracycline Repressor, domain 2"/>
    <property type="match status" value="1"/>
</dbReference>
<dbReference type="Pfam" id="PF00440">
    <property type="entry name" value="TetR_N"/>
    <property type="match status" value="1"/>
</dbReference>
<dbReference type="InterPro" id="IPR050109">
    <property type="entry name" value="HTH-type_TetR-like_transc_reg"/>
</dbReference>
<dbReference type="PROSITE" id="PS50977">
    <property type="entry name" value="HTH_TETR_2"/>
    <property type="match status" value="1"/>
</dbReference>
<feature type="region of interest" description="Disordered" evidence="5">
    <location>
        <begin position="1"/>
        <end position="32"/>
    </location>
</feature>
<evidence type="ECO:0000256" key="1">
    <source>
        <dbReference type="ARBA" id="ARBA00023015"/>
    </source>
</evidence>
<feature type="compositionally biased region" description="Low complexity" evidence="5">
    <location>
        <begin position="22"/>
        <end position="32"/>
    </location>
</feature>
<dbReference type="SUPFAM" id="SSF46689">
    <property type="entry name" value="Homeodomain-like"/>
    <property type="match status" value="1"/>
</dbReference>
<reference evidence="7 8" key="1">
    <citation type="submission" date="2020-08" db="EMBL/GenBank/DDBJ databases">
        <title>Genomic Encyclopedia of Type Strains, Phase IV (KMG-IV): sequencing the most valuable type-strain genomes for metagenomic binning, comparative biology and taxonomic classification.</title>
        <authorList>
            <person name="Goeker M."/>
        </authorList>
    </citation>
    <scope>NUCLEOTIDE SEQUENCE [LARGE SCALE GENOMIC DNA]</scope>
    <source>
        <strain evidence="7 8">DSM 27568</strain>
    </source>
</reference>
<evidence type="ECO:0000313" key="8">
    <source>
        <dbReference type="Proteomes" id="UP000561459"/>
    </source>
</evidence>
<gene>
    <name evidence="7" type="ORF">GGR39_002991</name>
</gene>
<dbReference type="InterPro" id="IPR001647">
    <property type="entry name" value="HTH_TetR"/>
</dbReference>
<dbReference type="GO" id="GO:0000976">
    <property type="term" value="F:transcription cis-regulatory region binding"/>
    <property type="evidence" value="ECO:0007669"/>
    <property type="project" value="TreeGrafter"/>
</dbReference>
<evidence type="ECO:0000256" key="5">
    <source>
        <dbReference type="SAM" id="MobiDB-lite"/>
    </source>
</evidence>
<keyword evidence="1" id="KW-0805">Transcription regulation</keyword>
<evidence type="ECO:0000259" key="6">
    <source>
        <dbReference type="PROSITE" id="PS50977"/>
    </source>
</evidence>
<accession>A0A7W6C374</accession>
<name>A0A7W6C374_9SPHN</name>
<evidence type="ECO:0000256" key="4">
    <source>
        <dbReference type="PROSITE-ProRule" id="PRU00335"/>
    </source>
</evidence>
<proteinExistence type="predicted"/>
<organism evidence="7 8">
    <name type="scientific">Novosphingobium fluoreni</name>
    <dbReference type="NCBI Taxonomy" id="1391222"/>
    <lineage>
        <taxon>Bacteria</taxon>
        <taxon>Pseudomonadati</taxon>
        <taxon>Pseudomonadota</taxon>
        <taxon>Alphaproteobacteria</taxon>
        <taxon>Sphingomonadales</taxon>
        <taxon>Sphingomonadaceae</taxon>
        <taxon>Novosphingobium</taxon>
    </lineage>
</organism>
<evidence type="ECO:0000256" key="2">
    <source>
        <dbReference type="ARBA" id="ARBA00023125"/>
    </source>
</evidence>
<dbReference type="InterPro" id="IPR009057">
    <property type="entry name" value="Homeodomain-like_sf"/>
</dbReference>
<dbReference type="PRINTS" id="PR00455">
    <property type="entry name" value="HTHTETR"/>
</dbReference>
<comment type="caution">
    <text evidence="7">The sequence shown here is derived from an EMBL/GenBank/DDBJ whole genome shotgun (WGS) entry which is preliminary data.</text>
</comment>
<evidence type="ECO:0000313" key="7">
    <source>
        <dbReference type="EMBL" id="MBB3941315.1"/>
    </source>
</evidence>
<sequence length="236" mass="26608">MSVKINPKTSRARKTDVNNPPKAASKAAKVKSSSRTNGLAAVTLRSDLKEFTRQRLVDAALQCFRDQGYYAATVDKIAALAGTTVPTFYRHFPSKSDLLDLLCDHLNAEVDRALKQLDAIDVRDQFAVRDWLNDYVVMWTGMEKLCAASWEAISSDVQYATNVVTHLGECGNIMERVISTMKDKERFNLRMSLMISLANKTAFMVTFELNKKRASLMLDQFAKMLWLVLNENEVLS</sequence>
<dbReference type="AlphaFoldDB" id="A0A7W6C374"/>
<dbReference type="Proteomes" id="UP000561459">
    <property type="component" value="Unassembled WGS sequence"/>
</dbReference>
<dbReference type="EMBL" id="JACIDY010000008">
    <property type="protein sequence ID" value="MBB3941315.1"/>
    <property type="molecule type" value="Genomic_DNA"/>
</dbReference>
<feature type="DNA-binding region" description="H-T-H motif" evidence="4">
    <location>
        <begin position="73"/>
        <end position="92"/>
    </location>
</feature>
<dbReference type="GO" id="GO:0003700">
    <property type="term" value="F:DNA-binding transcription factor activity"/>
    <property type="evidence" value="ECO:0007669"/>
    <property type="project" value="TreeGrafter"/>
</dbReference>
<dbReference type="PANTHER" id="PTHR30055">
    <property type="entry name" value="HTH-TYPE TRANSCRIPTIONAL REGULATOR RUTR"/>
    <property type="match status" value="1"/>
</dbReference>